<name>A0A1M7A2W5_9FLAO</name>
<dbReference type="EMBL" id="FRBT01000001">
    <property type="protein sequence ID" value="SHL37016.1"/>
    <property type="molecule type" value="Genomic_DNA"/>
</dbReference>
<dbReference type="SUPFAM" id="SSF102588">
    <property type="entry name" value="LmbE-like"/>
    <property type="match status" value="1"/>
</dbReference>
<dbReference type="OrthoDB" id="9790023at2"/>
<keyword evidence="2" id="KW-1185">Reference proteome</keyword>
<accession>A0A1M7A2W5</accession>
<dbReference type="InterPro" id="IPR024078">
    <property type="entry name" value="LmbE-like_dom_sf"/>
</dbReference>
<evidence type="ECO:0008006" key="3">
    <source>
        <dbReference type="Google" id="ProtNLM"/>
    </source>
</evidence>
<dbReference type="STRING" id="946677.SAMN05444484_1011251"/>
<evidence type="ECO:0000313" key="1">
    <source>
        <dbReference type="EMBL" id="SHL37016.1"/>
    </source>
</evidence>
<reference evidence="2" key="1">
    <citation type="submission" date="2016-11" db="EMBL/GenBank/DDBJ databases">
        <authorList>
            <person name="Varghese N."/>
            <person name="Submissions S."/>
        </authorList>
    </citation>
    <scope>NUCLEOTIDE SEQUENCE [LARGE SCALE GENOMIC DNA]</scope>
    <source>
        <strain evidence="2">DSM 24724</strain>
    </source>
</reference>
<sequence length="213" mass="24834">MEMQEQKKKVALIVAHPDDETLWAAGMLLSNPYWECFIVCLCRKYDPDRAPKFYKALQALQCTGIMGNLDDGPDQLPSDKSEIDRLILQLLPADHYDLILTHNPMGEYTRHIRHEETGCSVIGLWDEGKISCGELLVFAYQDHNKQHYPQAMMMADIQLPLPSDIWQRKYEIMTRIYGFAPDSWEVETTPKTEAFWRVSNKKDNRNWLKETKL</sequence>
<protein>
    <recommendedName>
        <fullName evidence="3">N-acetylglucosaminyl deacetylase, LmbE family</fullName>
    </recommendedName>
</protein>
<evidence type="ECO:0000313" key="2">
    <source>
        <dbReference type="Proteomes" id="UP000184028"/>
    </source>
</evidence>
<dbReference type="AlphaFoldDB" id="A0A1M7A2W5"/>
<proteinExistence type="predicted"/>
<gene>
    <name evidence="1" type="ORF">SAMN05444484_1011251</name>
</gene>
<dbReference type="Gene3D" id="3.40.50.10320">
    <property type="entry name" value="LmbE-like"/>
    <property type="match status" value="1"/>
</dbReference>
<dbReference type="RefSeq" id="WP_068840971.1">
    <property type="nucleotide sequence ID" value="NZ_FRBT01000001.1"/>
</dbReference>
<organism evidence="1 2">
    <name type="scientific">Flavobacterium chilense</name>
    <dbReference type="NCBI Taxonomy" id="946677"/>
    <lineage>
        <taxon>Bacteria</taxon>
        <taxon>Pseudomonadati</taxon>
        <taxon>Bacteroidota</taxon>
        <taxon>Flavobacteriia</taxon>
        <taxon>Flavobacteriales</taxon>
        <taxon>Flavobacteriaceae</taxon>
        <taxon>Flavobacterium</taxon>
    </lineage>
</organism>
<dbReference type="Proteomes" id="UP000184028">
    <property type="component" value="Unassembled WGS sequence"/>
</dbReference>